<evidence type="ECO:0000313" key="3">
    <source>
        <dbReference type="EMBL" id="TYK28274.1"/>
    </source>
</evidence>
<proteinExistence type="predicted"/>
<evidence type="ECO:0000256" key="1">
    <source>
        <dbReference type="SAM" id="MobiDB-lite"/>
    </source>
</evidence>
<protein>
    <submittedName>
        <fullName evidence="2">Uncharacterized protein</fullName>
    </submittedName>
</protein>
<comment type="caution">
    <text evidence="2">The sequence shown here is derived from an EMBL/GenBank/DDBJ whole genome shotgun (WGS) entry which is preliminary data.</text>
</comment>
<accession>A0A5A7U4I9</accession>
<dbReference type="EMBL" id="SSTD01002133">
    <property type="protein sequence ID" value="TYK28274.1"/>
    <property type="molecule type" value="Genomic_DNA"/>
</dbReference>
<dbReference type="EMBL" id="SSTE01012822">
    <property type="protein sequence ID" value="KAA0048481.1"/>
    <property type="molecule type" value="Genomic_DNA"/>
</dbReference>
<name>A0A5A7U4I9_CUCMM</name>
<evidence type="ECO:0000313" key="2">
    <source>
        <dbReference type="EMBL" id="KAA0048481.1"/>
    </source>
</evidence>
<dbReference type="Proteomes" id="UP000321947">
    <property type="component" value="Unassembled WGS sequence"/>
</dbReference>
<feature type="compositionally biased region" description="Polar residues" evidence="1">
    <location>
        <begin position="73"/>
        <end position="90"/>
    </location>
</feature>
<dbReference type="Proteomes" id="UP000321393">
    <property type="component" value="Unassembled WGS sequence"/>
</dbReference>
<sequence length="219" mass="24203">MSSPVVRLLSRFVALTPNPPNAAPFRRRPLEFAATWSASRHRKTESKPSKPPTEPGNASRAPVPPSPREVSPTCVSSQRPEPHPSTSSRTLRACTASRAARQREPNVRVSRARPCRAVPSTASLVEFQLSRFTSNRARLLLLEKRVFLLLELVEQISSVSSVYTTDQFVLGVPLGHRRPDFVPTGAHVAHVRERASYWAGAEVRARASWGATRSDRGEP</sequence>
<organism evidence="2 4">
    <name type="scientific">Cucumis melo var. makuwa</name>
    <name type="common">Oriental melon</name>
    <dbReference type="NCBI Taxonomy" id="1194695"/>
    <lineage>
        <taxon>Eukaryota</taxon>
        <taxon>Viridiplantae</taxon>
        <taxon>Streptophyta</taxon>
        <taxon>Embryophyta</taxon>
        <taxon>Tracheophyta</taxon>
        <taxon>Spermatophyta</taxon>
        <taxon>Magnoliopsida</taxon>
        <taxon>eudicotyledons</taxon>
        <taxon>Gunneridae</taxon>
        <taxon>Pentapetalae</taxon>
        <taxon>rosids</taxon>
        <taxon>fabids</taxon>
        <taxon>Cucurbitales</taxon>
        <taxon>Cucurbitaceae</taxon>
        <taxon>Benincaseae</taxon>
        <taxon>Cucumis</taxon>
    </lineage>
</organism>
<evidence type="ECO:0000313" key="5">
    <source>
        <dbReference type="Proteomes" id="UP000321947"/>
    </source>
</evidence>
<dbReference type="AlphaFoldDB" id="A0A5A7U4I9"/>
<gene>
    <name evidence="3" type="ORF">E5676_scaffold600G00830</name>
    <name evidence="2" type="ORF">E6C27_scaffold61G00860</name>
</gene>
<evidence type="ECO:0000313" key="4">
    <source>
        <dbReference type="Proteomes" id="UP000321393"/>
    </source>
</evidence>
<feature type="region of interest" description="Disordered" evidence="1">
    <location>
        <begin position="34"/>
        <end position="106"/>
    </location>
</feature>
<reference evidence="4 5" key="1">
    <citation type="submission" date="2019-08" db="EMBL/GenBank/DDBJ databases">
        <title>Draft genome sequences of two oriental melons (Cucumis melo L. var makuwa).</title>
        <authorList>
            <person name="Kwon S.-Y."/>
        </authorList>
    </citation>
    <scope>NUCLEOTIDE SEQUENCE [LARGE SCALE GENOMIC DNA]</scope>
    <source>
        <strain evidence="5">cv. Chang Bougi</strain>
        <strain evidence="4">cv. SW 3</strain>
        <tissue evidence="2">Leaf</tissue>
    </source>
</reference>